<dbReference type="AlphaFoldDB" id="A0AAD7NLD5"/>
<organism evidence="2 3">
    <name type="scientific">Mycena metata</name>
    <dbReference type="NCBI Taxonomy" id="1033252"/>
    <lineage>
        <taxon>Eukaryota</taxon>
        <taxon>Fungi</taxon>
        <taxon>Dikarya</taxon>
        <taxon>Basidiomycota</taxon>
        <taxon>Agaricomycotina</taxon>
        <taxon>Agaricomycetes</taxon>
        <taxon>Agaricomycetidae</taxon>
        <taxon>Agaricales</taxon>
        <taxon>Marasmiineae</taxon>
        <taxon>Mycenaceae</taxon>
        <taxon>Mycena</taxon>
    </lineage>
</organism>
<keyword evidence="1" id="KW-0472">Membrane</keyword>
<comment type="caution">
    <text evidence="2">The sequence shown here is derived from an EMBL/GenBank/DDBJ whole genome shotgun (WGS) entry which is preliminary data.</text>
</comment>
<dbReference type="EMBL" id="JARKIB010000026">
    <property type="protein sequence ID" value="KAJ7765357.1"/>
    <property type="molecule type" value="Genomic_DNA"/>
</dbReference>
<name>A0AAD7NLD5_9AGAR</name>
<keyword evidence="3" id="KW-1185">Reference proteome</keyword>
<evidence type="ECO:0000313" key="3">
    <source>
        <dbReference type="Proteomes" id="UP001215598"/>
    </source>
</evidence>
<protein>
    <submittedName>
        <fullName evidence="2">Uncharacterized protein</fullName>
    </submittedName>
</protein>
<gene>
    <name evidence="2" type="ORF">B0H16DRAFT_1454510</name>
</gene>
<proteinExistence type="predicted"/>
<sequence>MIYQQQPTSLYRLYLLFYPSLLTMGALWGYVYSRHAGTFVVYGIWIAFFGMRAFQYMLNAKMPSAVALCAITRSLSERFGFGLGLVLVGHALEYDYGVRKDPVMGGGRHMFDAELLLQHVLGGRGRPVVPGDQFSFEFQCYAKDVDAVLEINPDCVSCILPISLLYEGLAKHELLRASLLVLRMTVLGAMINIQAPEVYVGC</sequence>
<keyword evidence="1" id="KW-0812">Transmembrane</keyword>
<feature type="transmembrane region" description="Helical" evidence="1">
    <location>
        <begin position="36"/>
        <end position="54"/>
    </location>
</feature>
<reference evidence="2" key="1">
    <citation type="submission" date="2023-03" db="EMBL/GenBank/DDBJ databases">
        <title>Massive genome expansion in bonnet fungi (Mycena s.s.) driven by repeated elements and novel gene families across ecological guilds.</title>
        <authorList>
            <consortium name="Lawrence Berkeley National Laboratory"/>
            <person name="Harder C.B."/>
            <person name="Miyauchi S."/>
            <person name="Viragh M."/>
            <person name="Kuo A."/>
            <person name="Thoen E."/>
            <person name="Andreopoulos B."/>
            <person name="Lu D."/>
            <person name="Skrede I."/>
            <person name="Drula E."/>
            <person name="Henrissat B."/>
            <person name="Morin E."/>
            <person name="Kohler A."/>
            <person name="Barry K."/>
            <person name="LaButti K."/>
            <person name="Morin E."/>
            <person name="Salamov A."/>
            <person name="Lipzen A."/>
            <person name="Mereny Z."/>
            <person name="Hegedus B."/>
            <person name="Baldrian P."/>
            <person name="Stursova M."/>
            <person name="Weitz H."/>
            <person name="Taylor A."/>
            <person name="Grigoriev I.V."/>
            <person name="Nagy L.G."/>
            <person name="Martin F."/>
            <person name="Kauserud H."/>
        </authorList>
    </citation>
    <scope>NUCLEOTIDE SEQUENCE</scope>
    <source>
        <strain evidence="2">CBHHK182m</strain>
    </source>
</reference>
<accession>A0AAD7NLD5</accession>
<dbReference type="Proteomes" id="UP001215598">
    <property type="component" value="Unassembled WGS sequence"/>
</dbReference>
<evidence type="ECO:0000256" key="1">
    <source>
        <dbReference type="SAM" id="Phobius"/>
    </source>
</evidence>
<feature type="transmembrane region" description="Helical" evidence="1">
    <location>
        <begin position="12"/>
        <end position="30"/>
    </location>
</feature>
<keyword evidence="1" id="KW-1133">Transmembrane helix</keyword>
<evidence type="ECO:0000313" key="2">
    <source>
        <dbReference type="EMBL" id="KAJ7765357.1"/>
    </source>
</evidence>